<organism evidence="3 4">
    <name type="scientific">Proteus mirabilis</name>
    <dbReference type="NCBI Taxonomy" id="584"/>
    <lineage>
        <taxon>Bacteria</taxon>
        <taxon>Pseudomonadati</taxon>
        <taxon>Pseudomonadota</taxon>
        <taxon>Gammaproteobacteria</taxon>
        <taxon>Enterobacterales</taxon>
        <taxon>Morganellaceae</taxon>
        <taxon>Proteus</taxon>
    </lineage>
</organism>
<evidence type="ECO:0000259" key="1">
    <source>
        <dbReference type="Pfam" id="PF17399"/>
    </source>
</evidence>
<dbReference type="EMBL" id="ABKSPD020000002">
    <property type="protein sequence ID" value="EKW9775102.1"/>
    <property type="molecule type" value="Genomic_DNA"/>
</dbReference>
<evidence type="ECO:0000313" key="4">
    <source>
        <dbReference type="Proteomes" id="UP000251485"/>
    </source>
</evidence>
<dbReference type="Pfam" id="PF17399">
    <property type="entry name" value="DUF5405"/>
    <property type="match status" value="1"/>
</dbReference>
<proteinExistence type="predicted"/>
<dbReference type="InterPro" id="IPR035404">
    <property type="entry name" value="DUF5405"/>
</dbReference>
<reference evidence="3 4" key="1">
    <citation type="submission" date="2018-06" db="EMBL/GenBank/DDBJ databases">
        <authorList>
            <consortium name="Pathogen Informatics"/>
            <person name="Doyle S."/>
        </authorList>
    </citation>
    <scope>NUCLEOTIDE SEQUENCE [LARGE SCALE GENOMIC DNA]</scope>
    <source>
        <strain evidence="3 4">NCTC10975</strain>
    </source>
</reference>
<dbReference type="AlphaFoldDB" id="A0A2X2BJ01"/>
<evidence type="ECO:0000313" key="2">
    <source>
        <dbReference type="EMBL" id="EKW9775102.1"/>
    </source>
</evidence>
<reference evidence="2" key="2">
    <citation type="submission" date="2023-06" db="EMBL/GenBank/DDBJ databases">
        <authorList>
            <consortium name="Clinical and Environmental Microbiology Branch: Whole genome sequencing antimicrobial resistance pathogens in the healthcare setting"/>
        </authorList>
    </citation>
    <scope>NUCLEOTIDE SEQUENCE</scope>
    <source>
        <strain evidence="2">Microbial</strain>
    </source>
</reference>
<feature type="domain" description="DUF5405" evidence="1">
    <location>
        <begin position="9"/>
        <end position="96"/>
    </location>
</feature>
<protein>
    <submittedName>
        <fullName evidence="2">DUF5405 family protein</fullName>
    </submittedName>
</protein>
<dbReference type="Proteomes" id="UP000251485">
    <property type="component" value="Unassembled WGS sequence"/>
</dbReference>
<dbReference type="EMBL" id="UAUE01000005">
    <property type="protein sequence ID" value="SPY94823.1"/>
    <property type="molecule type" value="Genomic_DNA"/>
</dbReference>
<name>A0A2X2BJ01_PROMI</name>
<evidence type="ECO:0000313" key="3">
    <source>
        <dbReference type="EMBL" id="SPY94823.1"/>
    </source>
</evidence>
<gene>
    <name evidence="3" type="ORF">NCTC10975_01173</name>
    <name evidence="2" type="ORF">PW210_000889</name>
</gene>
<sequence length="107" mass="11844">MEQGYVDIQDPKNGVHITGTRFAIVYWKKQFGLIEVTVIDGRVRREVIAWYDSAVNVTAGVVGAHVSRVISAEIKSISELIEVMTHVAKLCETAIEIIDPKHLGGVR</sequence>
<dbReference type="RefSeq" id="WP_036908532.1">
    <property type="nucleotide sequence ID" value="NZ_ABFDCH020000113.1"/>
</dbReference>
<dbReference type="Proteomes" id="UP001171165">
    <property type="component" value="Unassembled WGS sequence"/>
</dbReference>
<accession>A0A2X2BJ01</accession>